<dbReference type="InterPro" id="IPR029026">
    <property type="entry name" value="tRNA_m1G_MTases_N"/>
</dbReference>
<dbReference type="InterPro" id="IPR029028">
    <property type="entry name" value="Alpha/beta_knot_MTases"/>
</dbReference>
<evidence type="ECO:0000313" key="6">
    <source>
        <dbReference type="Proteomes" id="UP001629536"/>
    </source>
</evidence>
<evidence type="ECO:0000256" key="1">
    <source>
        <dbReference type="ARBA" id="ARBA00007228"/>
    </source>
</evidence>
<dbReference type="SUPFAM" id="SSF55315">
    <property type="entry name" value="L30e-like"/>
    <property type="match status" value="1"/>
</dbReference>
<proteinExistence type="inferred from homology"/>
<dbReference type="NCBIfam" id="TIGR00186">
    <property type="entry name" value="rRNA_methyl_3"/>
    <property type="match status" value="1"/>
</dbReference>
<dbReference type="Gene3D" id="3.40.1280.10">
    <property type="match status" value="1"/>
</dbReference>
<dbReference type="InterPro" id="IPR013123">
    <property type="entry name" value="SpoU_subst-bd"/>
</dbReference>
<dbReference type="InterPro" id="IPR001537">
    <property type="entry name" value="SpoU_MeTrfase"/>
</dbReference>
<dbReference type="Gene3D" id="3.30.1330.30">
    <property type="match status" value="1"/>
</dbReference>
<sequence length="245" mass="27020">MSDYIFGRNSVIEYLENMNGAEKLYIQNGNQKGAISKIIKLANEKKVSIVCINKSELDKLTNFSNHQGVYLQTKDYEYSTLYEIIDYGKKQDRDPLIVLLDEITDPHNLGAIIRTAEAAGATGVIITKHRSAGVNNTVHKTSAGATVHMRVAMVTNLNHTIDILKDNGYWIYGADGHTDTLYNQVDFSGSVGLVIGNEGKGISKLTKQKCDHLIKIPMYGKTESLNASVSASILIYGIINSKHKI</sequence>
<keyword evidence="3" id="KW-0808">Transferase</keyword>
<keyword evidence="2" id="KW-0489">Methyltransferase</keyword>
<protein>
    <submittedName>
        <fullName evidence="5">23S rRNA (Guanosine(2251)-2'-O)-methyltransferase RlmB</fullName>
    </submittedName>
</protein>
<dbReference type="CDD" id="cd18103">
    <property type="entry name" value="SpoU-like_RlmB"/>
    <property type="match status" value="1"/>
</dbReference>
<reference evidence="5 6" key="1">
    <citation type="journal article" date="2024" name="Front. Microbiol.">
        <title>Pangenomic and biochemical analyses of Helcococcus ovis reveal widespread tetracycline resistance and a novel bacterial species, Helcococcus bovis.</title>
        <authorList>
            <person name="Cunha F."/>
            <person name="Zhai Y."/>
            <person name="Casaro S."/>
            <person name="Jones K.L."/>
            <person name="Hernandez M."/>
            <person name="Bisinotto R.S."/>
            <person name="Kariyawasam S."/>
            <person name="Brown M.B."/>
            <person name="Phillips A."/>
            <person name="Jeong K.C."/>
            <person name="Galvao K.N."/>
        </authorList>
    </citation>
    <scope>NUCLEOTIDE SEQUENCE [LARGE SCALE GENOMIC DNA]</scope>
    <source>
        <strain evidence="5 6">KG197</strain>
    </source>
</reference>
<dbReference type="RefSeq" id="WP_408127062.1">
    <property type="nucleotide sequence ID" value="NZ_JBFNFH010000030.1"/>
</dbReference>
<evidence type="ECO:0000256" key="2">
    <source>
        <dbReference type="ARBA" id="ARBA00022603"/>
    </source>
</evidence>
<organism evidence="5 6">
    <name type="scientific">Helcococcus bovis</name>
    <dbReference type="NCBI Taxonomy" id="3153252"/>
    <lineage>
        <taxon>Bacteria</taxon>
        <taxon>Bacillati</taxon>
        <taxon>Bacillota</taxon>
        <taxon>Tissierellia</taxon>
        <taxon>Tissierellales</taxon>
        <taxon>Peptoniphilaceae</taxon>
        <taxon>Helcococcus</taxon>
    </lineage>
</organism>
<evidence type="ECO:0000256" key="3">
    <source>
        <dbReference type="ARBA" id="ARBA00022679"/>
    </source>
</evidence>
<dbReference type="SUPFAM" id="SSF75217">
    <property type="entry name" value="alpha/beta knot"/>
    <property type="match status" value="1"/>
</dbReference>
<gene>
    <name evidence="5" type="primary">rlmB</name>
    <name evidence="5" type="ORF">ABGF40_08505</name>
</gene>
<evidence type="ECO:0000313" key="5">
    <source>
        <dbReference type="EMBL" id="MFM1525694.1"/>
    </source>
</evidence>
<evidence type="ECO:0000259" key="4">
    <source>
        <dbReference type="SMART" id="SM00967"/>
    </source>
</evidence>
<accession>A0ABW9F8Y3</accession>
<dbReference type="Proteomes" id="UP001629536">
    <property type="component" value="Unassembled WGS sequence"/>
</dbReference>
<dbReference type="Pfam" id="PF08032">
    <property type="entry name" value="SpoU_sub_bind"/>
    <property type="match status" value="1"/>
</dbReference>
<name>A0ABW9F8Y3_9FIRM</name>
<feature type="domain" description="RNA 2-O ribose methyltransferase substrate binding" evidence="4">
    <location>
        <begin position="4"/>
        <end position="79"/>
    </location>
</feature>
<dbReference type="Pfam" id="PF00588">
    <property type="entry name" value="SpoU_methylase"/>
    <property type="match status" value="1"/>
</dbReference>
<dbReference type="InterPro" id="IPR029064">
    <property type="entry name" value="Ribosomal_eL30-like_sf"/>
</dbReference>
<keyword evidence="6" id="KW-1185">Reference proteome</keyword>
<comment type="caution">
    <text evidence="5">The sequence shown here is derived from an EMBL/GenBank/DDBJ whole genome shotgun (WGS) entry which is preliminary data.</text>
</comment>
<dbReference type="EMBL" id="JBFNFH010000030">
    <property type="protein sequence ID" value="MFM1525694.1"/>
    <property type="molecule type" value="Genomic_DNA"/>
</dbReference>
<dbReference type="SMART" id="SM00967">
    <property type="entry name" value="SpoU_sub_bind"/>
    <property type="match status" value="1"/>
</dbReference>
<comment type="similarity">
    <text evidence="1">Belongs to the class IV-like SAM-binding methyltransferase superfamily. RNA methyltransferase TrmH family.</text>
</comment>
<dbReference type="PANTHER" id="PTHR46429">
    <property type="entry name" value="23S RRNA (GUANOSINE-2'-O-)-METHYLTRANSFERASE RLMB"/>
    <property type="match status" value="1"/>
</dbReference>
<dbReference type="PANTHER" id="PTHR46429:SF1">
    <property type="entry name" value="23S RRNA (GUANOSINE-2'-O-)-METHYLTRANSFERASE RLMB"/>
    <property type="match status" value="1"/>
</dbReference>
<dbReference type="InterPro" id="IPR004441">
    <property type="entry name" value="rRNA_MeTrfase_TrmH"/>
</dbReference>